<protein>
    <submittedName>
        <fullName evidence="1">Uncharacterized protein</fullName>
    </submittedName>
</protein>
<comment type="caution">
    <text evidence="1">The sequence shown here is derived from an EMBL/GenBank/DDBJ whole genome shotgun (WGS) entry which is preliminary data.</text>
</comment>
<reference evidence="1 2" key="1">
    <citation type="submission" date="2015-11" db="EMBL/GenBank/DDBJ databases">
        <title>Bacillus caseinolyticus sp nov.</title>
        <authorList>
            <person name="Dastager S.G."/>
            <person name="Mawlankar R."/>
        </authorList>
    </citation>
    <scope>NUCLEOTIDE SEQUENCE [LARGE SCALE GENOMIC DNA]</scope>
    <source>
        <strain evidence="1 2">SGD-V-76</strain>
    </source>
</reference>
<dbReference type="EMBL" id="LNQP01000004">
    <property type="protein sequence ID" value="KSU89517.1"/>
    <property type="molecule type" value="Genomic_DNA"/>
</dbReference>
<organism evidence="1 2">
    <name type="scientific">Priestia veravalensis</name>
    <dbReference type="NCBI Taxonomy" id="1414648"/>
    <lineage>
        <taxon>Bacteria</taxon>
        <taxon>Bacillati</taxon>
        <taxon>Bacillota</taxon>
        <taxon>Bacilli</taxon>
        <taxon>Bacillales</taxon>
        <taxon>Bacillaceae</taxon>
        <taxon>Priestia</taxon>
    </lineage>
</organism>
<dbReference type="Proteomes" id="UP000053681">
    <property type="component" value="Unassembled WGS sequence"/>
</dbReference>
<dbReference type="RefSeq" id="WP_025908374.1">
    <property type="nucleotide sequence ID" value="NZ_KQ758627.1"/>
</dbReference>
<sequence>MEGFLFYWFAWIGWVISTFFLHKTSLRWKVSMLLLISIMLSTTYVWIGPFFVSYTYLFLLVMVCVDISRLKTSKQLYVLFISLIVMFAYVGFCLLELYDPVWIFVNRQWLLTAIILYIGFLLVKDDHMRCIVILLGLLGGDFLYSLIVTNISMPHPVGQPMFLDLVATVLMLLFIWKVVRSLASQFDWLLGKFQRQKHSPVKPNN</sequence>
<accession>A0A0V8JRN1</accession>
<dbReference type="InterPro" id="IPR014617">
    <property type="entry name" value="YphA_Bacsu"/>
</dbReference>
<evidence type="ECO:0000313" key="2">
    <source>
        <dbReference type="Proteomes" id="UP000053681"/>
    </source>
</evidence>
<name>A0A0V8JRN1_9BACI</name>
<keyword evidence="2" id="KW-1185">Reference proteome</keyword>
<proteinExistence type="predicted"/>
<dbReference type="AlphaFoldDB" id="A0A0V8JRN1"/>
<dbReference type="PIRSF" id="PIRSF036710">
    <property type="entry name" value="YphA_Bacsu"/>
    <property type="match status" value="1"/>
</dbReference>
<evidence type="ECO:0000313" key="1">
    <source>
        <dbReference type="EMBL" id="KSU89517.1"/>
    </source>
</evidence>
<dbReference type="Pfam" id="PF24124">
    <property type="entry name" value="YphA"/>
    <property type="match status" value="1"/>
</dbReference>
<gene>
    <name evidence="1" type="ORF">AS180_01530</name>
</gene>